<dbReference type="AlphaFoldDB" id="A0A5K1ESL7"/>
<evidence type="ECO:0000313" key="1">
    <source>
        <dbReference type="EMBL" id="VVW53270.1"/>
    </source>
</evidence>
<proteinExistence type="predicted"/>
<dbReference type="Gramene" id="NC7G0304010.1">
    <property type="protein sequence ID" value="NC7G0304010.1:cds"/>
    <property type="gene ID" value="NC7G0304010"/>
</dbReference>
<sequence length="59" mass="6788">MWGTTDSNMVGICWINHDRLRYHTDYLAKDVYDQVANTVAKAQTIKDSIILTKIICVIM</sequence>
<organism evidence="1">
    <name type="scientific">Nymphaea colorata</name>
    <name type="common">pocket water lily</name>
    <dbReference type="NCBI Taxonomy" id="210225"/>
    <lineage>
        <taxon>Eukaryota</taxon>
        <taxon>Viridiplantae</taxon>
        <taxon>Streptophyta</taxon>
        <taxon>Embryophyta</taxon>
        <taxon>Tracheophyta</taxon>
        <taxon>Spermatophyta</taxon>
        <taxon>Magnoliopsida</taxon>
        <taxon>Nymphaeales</taxon>
        <taxon>Nymphaeaceae</taxon>
        <taxon>Nymphaea</taxon>
    </lineage>
</organism>
<accession>A0A5K1ESL7</accession>
<name>A0A5K1ESL7_9MAGN</name>
<gene>
    <name evidence="1" type="ORF">NYM_LOCUS24376</name>
</gene>
<reference evidence="1" key="1">
    <citation type="submission" date="2019-09" db="EMBL/GenBank/DDBJ databases">
        <authorList>
            <person name="Zhang L."/>
        </authorList>
    </citation>
    <scope>NUCLEOTIDE SEQUENCE</scope>
</reference>
<protein>
    <submittedName>
        <fullName evidence="1">Uncharacterized protein</fullName>
    </submittedName>
</protein>
<dbReference type="EMBL" id="LR721785">
    <property type="protein sequence ID" value="VVW53270.1"/>
    <property type="molecule type" value="Genomic_DNA"/>
</dbReference>